<sequence length="265" mass="30775">MTNKFKLFMMKESDMIDLGIMRYFLVSEVIQSDAGKFIYQNKYAHEILARFKMTDCKSFSTPTEPSLKLHKDDEEREVDNIYFKEIVGSLVYLTSTSPDILYVVSLISRYKEKSTEMHLNAAKRVLRYVKGIVDYGVFYKKDIDVNFVGYTYSNYAGDIDDRKSTSGYVFMFNSSVISWLSKKQQIVTLSTTEVEFVAATSSASQTLWLRNMFKILKNEQKDPTIINCDNMSTIKLSRNPVMHINVHFHFFQAFMQGKEDRVVVL</sequence>
<dbReference type="InterPro" id="IPR013103">
    <property type="entry name" value="RVT_2"/>
</dbReference>
<dbReference type="CDD" id="cd09272">
    <property type="entry name" value="RNase_HI_RT_Ty1"/>
    <property type="match status" value="1"/>
</dbReference>
<dbReference type="Proteomes" id="UP000818029">
    <property type="component" value="Chromosome A04"/>
</dbReference>
<dbReference type="KEGG" id="ghi:107919148"/>
<reference evidence="3" key="2">
    <citation type="submission" date="2025-08" db="UniProtKB">
        <authorList>
            <consortium name="RefSeq"/>
        </authorList>
    </citation>
    <scope>IDENTIFICATION</scope>
</reference>
<feature type="domain" description="Reverse transcriptase Ty1/copia-type" evidence="1">
    <location>
        <begin position="2"/>
        <end position="64"/>
    </location>
</feature>
<dbReference type="PANTHER" id="PTHR11439:SF517">
    <property type="entry name" value="CYSTEINE-RICH RLK (RECEPTOR-LIKE PROTEIN KINASE) 8"/>
    <property type="match status" value="1"/>
</dbReference>
<dbReference type="PANTHER" id="PTHR11439">
    <property type="entry name" value="GAG-POL-RELATED RETROTRANSPOSON"/>
    <property type="match status" value="1"/>
</dbReference>
<accession>A0A1U8KNZ5</accession>
<keyword evidence="2" id="KW-1185">Reference proteome</keyword>
<dbReference type="Pfam" id="PF07727">
    <property type="entry name" value="RVT_2"/>
    <property type="match status" value="1"/>
</dbReference>
<evidence type="ECO:0000259" key="1">
    <source>
        <dbReference type="Pfam" id="PF07727"/>
    </source>
</evidence>
<dbReference type="STRING" id="3635.A0A1U8KNZ5"/>
<organism evidence="2 3">
    <name type="scientific">Gossypium hirsutum</name>
    <name type="common">Upland cotton</name>
    <name type="synonym">Gossypium mexicanum</name>
    <dbReference type="NCBI Taxonomy" id="3635"/>
    <lineage>
        <taxon>Eukaryota</taxon>
        <taxon>Viridiplantae</taxon>
        <taxon>Streptophyta</taxon>
        <taxon>Embryophyta</taxon>
        <taxon>Tracheophyta</taxon>
        <taxon>Spermatophyta</taxon>
        <taxon>Magnoliopsida</taxon>
        <taxon>eudicotyledons</taxon>
        <taxon>Gunneridae</taxon>
        <taxon>Pentapetalae</taxon>
        <taxon>rosids</taxon>
        <taxon>malvids</taxon>
        <taxon>Malvales</taxon>
        <taxon>Malvaceae</taxon>
        <taxon>Malvoideae</taxon>
        <taxon>Gossypium</taxon>
    </lineage>
</organism>
<evidence type="ECO:0000313" key="2">
    <source>
        <dbReference type="Proteomes" id="UP000818029"/>
    </source>
</evidence>
<gene>
    <name evidence="3" type="primary">LOC107919148</name>
</gene>
<dbReference type="GeneID" id="107919148"/>
<dbReference type="AlphaFoldDB" id="A0A1U8KNZ5"/>
<dbReference type="RefSeq" id="XP_016704160.1">
    <property type="nucleotide sequence ID" value="XM_016848671.1"/>
</dbReference>
<proteinExistence type="predicted"/>
<evidence type="ECO:0000313" key="3">
    <source>
        <dbReference type="RefSeq" id="XP_016704160.1"/>
    </source>
</evidence>
<dbReference type="PaxDb" id="3635-A0A1U8KNZ5"/>
<protein>
    <submittedName>
        <fullName evidence="3">Uncharacterized mitochondrial protein AtMg00810-like</fullName>
    </submittedName>
</protein>
<name>A0A1U8KNZ5_GOSHI</name>
<reference evidence="2" key="1">
    <citation type="journal article" date="2020" name="Nat. Genet.">
        <title>Genomic diversifications of five Gossypium allopolyploid species and their impact on cotton improvement.</title>
        <authorList>
            <person name="Chen Z.J."/>
            <person name="Sreedasyam A."/>
            <person name="Ando A."/>
            <person name="Song Q."/>
            <person name="De Santiago L.M."/>
            <person name="Hulse-Kemp A.M."/>
            <person name="Ding M."/>
            <person name="Ye W."/>
            <person name="Kirkbride R.C."/>
            <person name="Jenkins J."/>
            <person name="Plott C."/>
            <person name="Lovell J."/>
            <person name="Lin Y.M."/>
            <person name="Vaughn R."/>
            <person name="Liu B."/>
            <person name="Simpson S."/>
            <person name="Scheffler B.E."/>
            <person name="Wen L."/>
            <person name="Saski C.A."/>
            <person name="Grover C.E."/>
            <person name="Hu G."/>
            <person name="Conover J.L."/>
            <person name="Carlson J.W."/>
            <person name="Shu S."/>
            <person name="Boston L.B."/>
            <person name="Williams M."/>
            <person name="Peterson D.G."/>
            <person name="McGee K."/>
            <person name="Jones D.C."/>
            <person name="Wendel J.F."/>
            <person name="Stelly D.M."/>
            <person name="Grimwood J."/>
            <person name="Schmutz J."/>
        </authorList>
    </citation>
    <scope>NUCLEOTIDE SEQUENCE [LARGE SCALE GENOMIC DNA]</scope>
    <source>
        <strain evidence="2">cv. TM-1</strain>
    </source>
</reference>